<dbReference type="RefSeq" id="XP_030841629.1">
    <property type="nucleotide sequence ID" value="XM_030985769.1"/>
</dbReference>
<proteinExistence type="predicted"/>
<dbReference type="SMART" id="SM00181">
    <property type="entry name" value="EGF"/>
    <property type="match status" value="2"/>
</dbReference>
<evidence type="ECO:0000313" key="4">
    <source>
        <dbReference type="Proteomes" id="UP000007110"/>
    </source>
</evidence>
<sequence>MKVALALLVAVIGFSLVAAEDNLDEVLNLESRDTRRACLMATRNCNDRGKCVQDKREEWYCQCEQPYMVGGSESSCYLPVPEGKNDLKMAACERDTNKCDGHGKCHKSTFGRGYICLCDAGYASNSYGGCSEVDAREIESARNVELEMLTRDTLAR</sequence>
<evidence type="ECO:0000256" key="1">
    <source>
        <dbReference type="SAM" id="SignalP"/>
    </source>
</evidence>
<evidence type="ECO:0000313" key="3">
    <source>
        <dbReference type="EnsemblMetazoa" id="XP_030841629"/>
    </source>
</evidence>
<keyword evidence="4" id="KW-1185">Reference proteome</keyword>
<feature type="signal peptide" evidence="1">
    <location>
        <begin position="1"/>
        <end position="19"/>
    </location>
</feature>
<organism evidence="3 4">
    <name type="scientific">Strongylocentrotus purpuratus</name>
    <name type="common">Purple sea urchin</name>
    <dbReference type="NCBI Taxonomy" id="7668"/>
    <lineage>
        <taxon>Eukaryota</taxon>
        <taxon>Metazoa</taxon>
        <taxon>Echinodermata</taxon>
        <taxon>Eleutherozoa</taxon>
        <taxon>Echinozoa</taxon>
        <taxon>Echinoidea</taxon>
        <taxon>Euechinoidea</taxon>
        <taxon>Echinacea</taxon>
        <taxon>Camarodonta</taxon>
        <taxon>Echinidea</taxon>
        <taxon>Strongylocentrotidae</taxon>
        <taxon>Strongylocentrotus</taxon>
    </lineage>
</organism>
<evidence type="ECO:0000259" key="2">
    <source>
        <dbReference type="PROSITE" id="PS01186"/>
    </source>
</evidence>
<feature type="chain" id="PRO_5029746354" description="EGF-like domain-containing protein" evidence="1">
    <location>
        <begin position="20"/>
        <end position="156"/>
    </location>
</feature>
<feature type="domain" description="EGF-like" evidence="2">
    <location>
        <begin position="116"/>
        <end position="130"/>
    </location>
</feature>
<accession>A0A7M7NU03</accession>
<dbReference type="GeneID" id="580064"/>
<dbReference type="InterPro" id="IPR000742">
    <property type="entry name" value="EGF"/>
</dbReference>
<dbReference type="AlphaFoldDB" id="A0A7M7NU03"/>
<reference evidence="4" key="1">
    <citation type="submission" date="2015-02" db="EMBL/GenBank/DDBJ databases">
        <title>Genome sequencing for Strongylocentrotus purpuratus.</title>
        <authorList>
            <person name="Murali S."/>
            <person name="Liu Y."/>
            <person name="Vee V."/>
            <person name="English A."/>
            <person name="Wang M."/>
            <person name="Skinner E."/>
            <person name="Han Y."/>
            <person name="Muzny D.M."/>
            <person name="Worley K.C."/>
            <person name="Gibbs R.A."/>
        </authorList>
    </citation>
    <scope>NUCLEOTIDE SEQUENCE</scope>
</reference>
<keyword evidence="1" id="KW-0732">Signal</keyword>
<reference evidence="3" key="2">
    <citation type="submission" date="2021-01" db="UniProtKB">
        <authorList>
            <consortium name="EnsemblMetazoa"/>
        </authorList>
    </citation>
    <scope>IDENTIFICATION</scope>
</reference>
<dbReference type="Proteomes" id="UP000007110">
    <property type="component" value="Unassembled WGS sequence"/>
</dbReference>
<dbReference type="PROSITE" id="PS01186">
    <property type="entry name" value="EGF_2"/>
    <property type="match status" value="1"/>
</dbReference>
<name>A0A7M7NU03_STRPU</name>
<dbReference type="EnsemblMetazoa" id="XM_030985769">
    <property type="protein sequence ID" value="XP_030841629"/>
    <property type="gene ID" value="LOC580064"/>
</dbReference>
<protein>
    <recommendedName>
        <fullName evidence="2">EGF-like domain-containing protein</fullName>
    </recommendedName>
</protein>